<dbReference type="SUPFAM" id="SSF48230">
    <property type="entry name" value="Chondroitin AC/alginate lyase"/>
    <property type="match status" value="1"/>
</dbReference>
<evidence type="ECO:0000256" key="6">
    <source>
        <dbReference type="SAM" id="SignalP"/>
    </source>
</evidence>
<comment type="caution">
    <text evidence="9">The sequence shown here is derived from an EMBL/GenBank/DDBJ whole genome shotgun (WGS) entry which is preliminary data.</text>
</comment>
<dbReference type="GO" id="GO:0016829">
    <property type="term" value="F:lyase activity"/>
    <property type="evidence" value="ECO:0007669"/>
    <property type="project" value="UniProtKB-KW"/>
</dbReference>
<feature type="domain" description="Alginate lyase" evidence="7">
    <location>
        <begin position="376"/>
        <end position="519"/>
    </location>
</feature>
<gene>
    <name evidence="9" type="ORF">C1702_08770</name>
</gene>
<dbReference type="RefSeq" id="WP_104357316.1">
    <property type="nucleotide sequence ID" value="NZ_CP064338.1"/>
</dbReference>
<evidence type="ECO:0000256" key="4">
    <source>
        <dbReference type="ARBA" id="ARBA00023239"/>
    </source>
</evidence>
<comment type="subcellular location">
    <subcellularLocation>
        <location evidence="1">Secreted</location>
    </subcellularLocation>
</comment>
<keyword evidence="4" id="KW-0456">Lyase</keyword>
<keyword evidence="3 6" id="KW-0732">Signal</keyword>
<dbReference type="PROSITE" id="PS51257">
    <property type="entry name" value="PROKAR_LIPOPROTEIN"/>
    <property type="match status" value="1"/>
</dbReference>
<feature type="chain" id="PRO_5043949415" evidence="6">
    <location>
        <begin position="22"/>
        <end position="712"/>
    </location>
</feature>
<evidence type="ECO:0000256" key="3">
    <source>
        <dbReference type="ARBA" id="ARBA00022729"/>
    </source>
</evidence>
<accession>A0A2S5T4T8</accession>
<feature type="region of interest" description="Disordered" evidence="5">
    <location>
        <begin position="28"/>
        <end position="108"/>
    </location>
</feature>
<sequence length="712" mass="75358">MIKHTLTWRHGVALLVALGLAACGGSDPSGTTATGPSAGGSGPSGQAATEAIPDVAGGTTAPPDVVVRDALDDDGPAPSEAVAQDAPSAPTASQASGTGHGQPAAAAVSAEMSFQRGVSPSASYAGVADTWLQQAVPSANAGADTALTTDRDAPAGSGQRATTLLRFDLSAIPRGAKVQAAELSFTVTNRTSGEPFVLYAARRAWNESQATWNQAAASTPWEAPGARGAGDRGSTVLGQLLPTATGRYAVSLNAAGVAVVQGWVNAPQTNHGFVLDAITNMDGMVLASSEAADPAQRPRLSVKYEPAFVHPGLHVSAAQLDFVRARIAAGAQPWSIEFSRAQRKGHGNPNWVPRPVAHMRCGNGGSKVDEGCYDARQDALAAYTLALLWYHTRDQRYADGAIRILDAYADTLQSIAFVYGDYDTHNGPLQAAWLAELFPRSAEILRHSNSGWPQERAVRFGEMLRRVMLPRIVDGWTSGGSNWNNSMTNGVMNIAVYTDDRALFEKALGMWRQRVRETIYLASDGAEPVPAPNQRGADGRWKSGSLAKAWWGQTEFSSRTNGISQEVCRDFGHATMSIASLSQAAETALLQGVDLYAEEEARLIAGAEFMAKYLAAHAPASNGKATVGVDPWLCARRSEFVNKDKQPVPNNTIEVQILPTWEILYNHYVNRRGRAMPATAALLPKVRAGGSTTDLQMSWETLTHAGVGAVGL</sequence>
<dbReference type="EMBL" id="PSNY01000008">
    <property type="protein sequence ID" value="PPE69949.1"/>
    <property type="molecule type" value="Genomic_DNA"/>
</dbReference>
<feature type="domain" description="Carbohydrate-binding module family 96" evidence="8">
    <location>
        <begin position="123"/>
        <end position="217"/>
    </location>
</feature>
<dbReference type="GO" id="GO:0042597">
    <property type="term" value="C:periplasmic space"/>
    <property type="evidence" value="ECO:0007669"/>
    <property type="project" value="InterPro"/>
</dbReference>
<protein>
    <submittedName>
        <fullName evidence="9">Uncharacterized protein</fullName>
    </submittedName>
</protein>
<dbReference type="AlphaFoldDB" id="A0A2S5T4T8"/>
<evidence type="ECO:0000313" key="9">
    <source>
        <dbReference type="EMBL" id="PPE69949.1"/>
    </source>
</evidence>
<name>A0A2S5T4T8_9BURK</name>
<keyword evidence="10" id="KW-1185">Reference proteome</keyword>
<dbReference type="GO" id="GO:0005576">
    <property type="term" value="C:extracellular region"/>
    <property type="evidence" value="ECO:0007669"/>
    <property type="project" value="UniProtKB-SubCell"/>
</dbReference>
<feature type="signal peptide" evidence="6">
    <location>
        <begin position="1"/>
        <end position="21"/>
    </location>
</feature>
<organism evidence="9 10">
    <name type="scientific">Caldimonas thermodepolymerans</name>
    <dbReference type="NCBI Taxonomy" id="215580"/>
    <lineage>
        <taxon>Bacteria</taxon>
        <taxon>Pseudomonadati</taxon>
        <taxon>Pseudomonadota</taxon>
        <taxon>Betaproteobacteria</taxon>
        <taxon>Burkholderiales</taxon>
        <taxon>Sphaerotilaceae</taxon>
        <taxon>Caldimonas</taxon>
    </lineage>
</organism>
<proteinExistence type="predicted"/>
<evidence type="ECO:0000259" key="8">
    <source>
        <dbReference type="Pfam" id="PF24517"/>
    </source>
</evidence>
<dbReference type="InterPro" id="IPR055372">
    <property type="entry name" value="CBM96"/>
</dbReference>
<dbReference type="InterPro" id="IPR008397">
    <property type="entry name" value="Alginate_lyase_dom"/>
</dbReference>
<evidence type="ECO:0000259" key="7">
    <source>
        <dbReference type="Pfam" id="PF05426"/>
    </source>
</evidence>
<evidence type="ECO:0000256" key="5">
    <source>
        <dbReference type="SAM" id="MobiDB-lite"/>
    </source>
</evidence>
<evidence type="ECO:0000313" key="10">
    <source>
        <dbReference type="Proteomes" id="UP000239406"/>
    </source>
</evidence>
<evidence type="ECO:0000256" key="1">
    <source>
        <dbReference type="ARBA" id="ARBA00004613"/>
    </source>
</evidence>
<dbReference type="InterPro" id="IPR008929">
    <property type="entry name" value="Chondroitin_lyas"/>
</dbReference>
<dbReference type="Gene3D" id="1.50.10.100">
    <property type="entry name" value="Chondroitin AC/alginate lyase"/>
    <property type="match status" value="1"/>
</dbReference>
<evidence type="ECO:0000256" key="2">
    <source>
        <dbReference type="ARBA" id="ARBA00022525"/>
    </source>
</evidence>
<dbReference type="Proteomes" id="UP000239406">
    <property type="component" value="Unassembled WGS sequence"/>
</dbReference>
<keyword evidence="2" id="KW-0964">Secreted</keyword>
<dbReference type="NCBIfam" id="NF033679">
    <property type="entry name" value="DNRLRE_dom"/>
    <property type="match status" value="1"/>
</dbReference>
<reference evidence="9 10" key="1">
    <citation type="submission" date="2018-02" db="EMBL/GenBank/DDBJ databases">
        <title>Reclassifiation of [Polyangium] brachysporum DSM 7029 as Guopingzhaonella breviflexa gen. nov., sp. nov., a member of the family Comamonadaceae.</title>
        <authorList>
            <person name="Tang B."/>
        </authorList>
    </citation>
    <scope>NUCLEOTIDE SEQUENCE [LARGE SCALE GENOMIC DNA]</scope>
    <source>
        <strain evidence="9 10">DSM 15344</strain>
    </source>
</reference>
<dbReference type="Pfam" id="PF24517">
    <property type="entry name" value="CBM96"/>
    <property type="match status" value="1"/>
</dbReference>
<dbReference type="Pfam" id="PF05426">
    <property type="entry name" value="Alginate_lyase"/>
    <property type="match status" value="1"/>
</dbReference>